<evidence type="ECO:0000313" key="4">
    <source>
        <dbReference type="Proteomes" id="UP000216063"/>
    </source>
</evidence>
<protein>
    <submittedName>
        <fullName evidence="3">Uncharacterized protein</fullName>
    </submittedName>
</protein>
<comment type="caution">
    <text evidence="3">The sequence shown here is derived from an EMBL/GenBank/DDBJ whole genome shotgun (WGS) entry which is preliminary data.</text>
</comment>
<name>A0A255DU90_9MYCO</name>
<dbReference type="Proteomes" id="UP000216063">
    <property type="component" value="Unassembled WGS sequence"/>
</dbReference>
<sequence length="276" mass="30154">MTHAPNAITETTDQLAIGHDEYDPEPESAADDQGPELTTTVEMISDALAQAEAEVDRLRDKKAAIREAEGAASRQVRLGIVRQAANSWAIDCNRARSRAQEHLENLAIATRFDVAKLAAAFGEFKLADARCGANALYARNLDRTDPLPDSPIGAPRERSLRTGQQYADLTWSRYLDQVINDRARAERDRCFNLLQSFAHEQTENAAATARAAALALDDYESLDVPQPPAIAELHQSAVAAINEHDFDPEQMKAAGVISVRRAAQNAELEKLIDAGN</sequence>
<organism evidence="3 4">
    <name type="scientific">Mycolicibacterium sphagni</name>
    <dbReference type="NCBI Taxonomy" id="1786"/>
    <lineage>
        <taxon>Bacteria</taxon>
        <taxon>Bacillati</taxon>
        <taxon>Actinomycetota</taxon>
        <taxon>Actinomycetes</taxon>
        <taxon>Mycobacteriales</taxon>
        <taxon>Mycobacteriaceae</taxon>
        <taxon>Mycolicibacterium</taxon>
    </lineage>
</organism>
<keyword evidence="4" id="KW-1185">Reference proteome</keyword>
<gene>
    <name evidence="3" type="ORF">CG716_01815</name>
</gene>
<evidence type="ECO:0000256" key="1">
    <source>
        <dbReference type="SAM" id="Coils"/>
    </source>
</evidence>
<evidence type="ECO:0000256" key="2">
    <source>
        <dbReference type="SAM" id="MobiDB-lite"/>
    </source>
</evidence>
<dbReference type="RefSeq" id="WP_094475806.1">
    <property type="nucleotide sequence ID" value="NZ_NOZR01000001.1"/>
</dbReference>
<evidence type="ECO:0000313" key="3">
    <source>
        <dbReference type="EMBL" id="OYN82958.1"/>
    </source>
</evidence>
<feature type="coiled-coil region" evidence="1">
    <location>
        <begin position="41"/>
        <end position="68"/>
    </location>
</feature>
<dbReference type="AlphaFoldDB" id="A0A255DU90"/>
<proteinExistence type="predicted"/>
<feature type="compositionally biased region" description="Acidic residues" evidence="2">
    <location>
        <begin position="22"/>
        <end position="34"/>
    </location>
</feature>
<feature type="region of interest" description="Disordered" evidence="2">
    <location>
        <begin position="1"/>
        <end position="34"/>
    </location>
</feature>
<dbReference type="EMBL" id="NOZR01000001">
    <property type="protein sequence ID" value="OYN82958.1"/>
    <property type="molecule type" value="Genomic_DNA"/>
</dbReference>
<reference evidence="3 4" key="1">
    <citation type="submission" date="2017-07" db="EMBL/GenBank/DDBJ databases">
        <title>The new phylogeny of genus Mycobacterium.</title>
        <authorList>
            <person name="Tortoli E."/>
            <person name="Trovato A."/>
            <person name="Cirillo D.M."/>
        </authorList>
    </citation>
    <scope>NUCLEOTIDE SEQUENCE [LARGE SCALE GENOMIC DNA]</scope>
    <source>
        <strain evidence="3 4">ATCC 33027</strain>
    </source>
</reference>
<keyword evidence="1" id="KW-0175">Coiled coil</keyword>
<accession>A0A255DU90</accession>